<protein>
    <submittedName>
        <fullName evidence="3">Uncharacterized membrane-anchored protein YhcB (DUF1043 family)</fullName>
    </submittedName>
</protein>
<evidence type="ECO:0000313" key="3">
    <source>
        <dbReference type="EMBL" id="MBB6481614.1"/>
    </source>
</evidence>
<comment type="caution">
    <text evidence="3">The sequence shown here is derived from an EMBL/GenBank/DDBJ whole genome shotgun (WGS) entry which is preliminary data.</text>
</comment>
<dbReference type="RefSeq" id="WP_184747853.1">
    <property type="nucleotide sequence ID" value="NZ_JACHGJ010000007.1"/>
</dbReference>
<feature type="coiled-coil region" evidence="1">
    <location>
        <begin position="20"/>
        <end position="65"/>
    </location>
</feature>
<proteinExistence type="predicted"/>
<dbReference type="EMBL" id="JACHGJ010000007">
    <property type="protein sequence ID" value="MBB6481614.1"/>
    <property type="molecule type" value="Genomic_DNA"/>
</dbReference>
<evidence type="ECO:0000256" key="2">
    <source>
        <dbReference type="SAM" id="Phobius"/>
    </source>
</evidence>
<keyword evidence="1" id="KW-0175">Coiled coil</keyword>
<accession>A0A841R8K2</accession>
<keyword evidence="2" id="KW-0812">Transmembrane</keyword>
<organism evidence="3 4">
    <name type="scientific">Spirochaeta isovalerica</name>
    <dbReference type="NCBI Taxonomy" id="150"/>
    <lineage>
        <taxon>Bacteria</taxon>
        <taxon>Pseudomonadati</taxon>
        <taxon>Spirochaetota</taxon>
        <taxon>Spirochaetia</taxon>
        <taxon>Spirochaetales</taxon>
        <taxon>Spirochaetaceae</taxon>
        <taxon>Spirochaeta</taxon>
    </lineage>
</organism>
<keyword evidence="2" id="KW-1133">Transmembrane helix</keyword>
<dbReference type="AlphaFoldDB" id="A0A841R8K2"/>
<feature type="transmembrane region" description="Helical" evidence="2">
    <location>
        <begin position="6"/>
        <end position="23"/>
    </location>
</feature>
<name>A0A841R8K2_9SPIO</name>
<gene>
    <name evidence="3" type="ORF">HNR50_003294</name>
</gene>
<keyword evidence="4" id="KW-1185">Reference proteome</keyword>
<evidence type="ECO:0000256" key="1">
    <source>
        <dbReference type="SAM" id="Coils"/>
    </source>
</evidence>
<dbReference type="Proteomes" id="UP000587760">
    <property type="component" value="Unassembled WGS sequence"/>
</dbReference>
<reference evidence="3 4" key="1">
    <citation type="submission" date="2020-08" db="EMBL/GenBank/DDBJ databases">
        <title>Genomic Encyclopedia of Type Strains, Phase IV (KMG-IV): sequencing the most valuable type-strain genomes for metagenomic binning, comparative biology and taxonomic classification.</title>
        <authorList>
            <person name="Goeker M."/>
        </authorList>
    </citation>
    <scope>NUCLEOTIDE SEQUENCE [LARGE SCALE GENOMIC DNA]</scope>
    <source>
        <strain evidence="3 4">DSM 2461</strain>
    </source>
</reference>
<sequence length="71" mass="8494">MWNMSLWAMIVLVVLIGAISEMYRARLKNNNKEADKLRDEMAERMSRLEERMANVETILFEKEKADRYNNL</sequence>
<keyword evidence="2" id="KW-0472">Membrane</keyword>
<evidence type="ECO:0000313" key="4">
    <source>
        <dbReference type="Proteomes" id="UP000587760"/>
    </source>
</evidence>